<keyword evidence="3 5" id="KW-1133">Transmembrane helix</keyword>
<evidence type="ECO:0000256" key="5">
    <source>
        <dbReference type="SAM" id="Phobius"/>
    </source>
</evidence>
<feature type="transmembrane region" description="Helical" evidence="5">
    <location>
        <begin position="188"/>
        <end position="209"/>
    </location>
</feature>
<dbReference type="InterPro" id="IPR003689">
    <property type="entry name" value="ZIP"/>
</dbReference>
<dbReference type="GO" id="GO:0016020">
    <property type="term" value="C:membrane"/>
    <property type="evidence" value="ECO:0007669"/>
    <property type="project" value="UniProtKB-SubCell"/>
</dbReference>
<feature type="transmembrane region" description="Helical" evidence="5">
    <location>
        <begin position="161"/>
        <end position="182"/>
    </location>
</feature>
<dbReference type="AlphaFoldDB" id="A0A0X3AMU6"/>
<organism evidence="6 7">
    <name type="scientific">Apibacter mensalis</name>
    <dbReference type="NCBI Taxonomy" id="1586267"/>
    <lineage>
        <taxon>Bacteria</taxon>
        <taxon>Pseudomonadati</taxon>
        <taxon>Bacteroidota</taxon>
        <taxon>Flavobacteriia</taxon>
        <taxon>Flavobacteriales</taxon>
        <taxon>Weeksellaceae</taxon>
        <taxon>Apibacter</taxon>
    </lineage>
</organism>
<sequence length="238" mass="26318">MDYVVLISAVIIGAGTAYFFQNNSKFSKQLLMFSAGLLLAITVLDMFPSLYIDGGFNAGIWIIIGVGIQLILEGLSKGIEHGHLHSSDHHTDSVIPVSIMLGLFIHSFLEGTPLEVHHLHNHDVHDHHLHSSNILWALSIHKVSETIVLSTFLFSLHIKRIYAFSILILFAVSAPVGAFLGSFLEPDIYPKLLGIVAGIFLHISSVIIFESNEKHSLNWQKLLLVFSGMFIGFLISII</sequence>
<evidence type="ECO:0000256" key="3">
    <source>
        <dbReference type="ARBA" id="ARBA00022989"/>
    </source>
</evidence>
<dbReference type="RefSeq" id="WP_055424891.1">
    <property type="nucleotide sequence ID" value="NZ_FCOR01000002.1"/>
</dbReference>
<feature type="transmembrane region" description="Helical" evidence="5">
    <location>
        <begin position="134"/>
        <end position="154"/>
    </location>
</feature>
<feature type="transmembrane region" description="Helical" evidence="5">
    <location>
        <begin position="6"/>
        <end position="23"/>
    </location>
</feature>
<dbReference type="STRING" id="1586267.GCA_001418685_00497"/>
<dbReference type="GO" id="GO:0005385">
    <property type="term" value="F:zinc ion transmembrane transporter activity"/>
    <property type="evidence" value="ECO:0007669"/>
    <property type="project" value="TreeGrafter"/>
</dbReference>
<gene>
    <name evidence="6" type="ORF">Ga0061079_102217</name>
</gene>
<accession>A0A0X3AMU6</accession>
<name>A0A0X3AMU6_9FLAO</name>
<evidence type="ECO:0000256" key="4">
    <source>
        <dbReference type="ARBA" id="ARBA00023136"/>
    </source>
</evidence>
<protein>
    <submittedName>
        <fullName evidence="6">Zinc transporter ZupT</fullName>
    </submittedName>
</protein>
<dbReference type="OrthoDB" id="654481at2"/>
<evidence type="ECO:0000313" key="6">
    <source>
        <dbReference type="EMBL" id="CVK15666.1"/>
    </source>
</evidence>
<keyword evidence="2 5" id="KW-0812">Transmembrane</keyword>
<dbReference type="Proteomes" id="UP000182761">
    <property type="component" value="Unassembled WGS sequence"/>
</dbReference>
<reference evidence="6 7" key="1">
    <citation type="submission" date="2016-01" db="EMBL/GenBank/DDBJ databases">
        <authorList>
            <person name="McClelland M."/>
            <person name="Jain A."/>
            <person name="Saraogi P."/>
            <person name="Mendelson R."/>
            <person name="Westerman R."/>
            <person name="SanMiguel P."/>
            <person name="Csonka L."/>
        </authorList>
    </citation>
    <scope>NUCLEOTIDE SEQUENCE [LARGE SCALE GENOMIC DNA]</scope>
    <source>
        <strain evidence="6 7">R-53146</strain>
    </source>
</reference>
<feature type="transmembrane region" description="Helical" evidence="5">
    <location>
        <begin position="30"/>
        <end position="52"/>
    </location>
</feature>
<evidence type="ECO:0000313" key="7">
    <source>
        <dbReference type="Proteomes" id="UP000182761"/>
    </source>
</evidence>
<proteinExistence type="predicted"/>
<feature type="transmembrane region" description="Helical" evidence="5">
    <location>
        <begin position="58"/>
        <end position="75"/>
    </location>
</feature>
<evidence type="ECO:0000256" key="2">
    <source>
        <dbReference type="ARBA" id="ARBA00022692"/>
    </source>
</evidence>
<feature type="transmembrane region" description="Helical" evidence="5">
    <location>
        <begin position="221"/>
        <end position="237"/>
    </location>
</feature>
<dbReference type="PANTHER" id="PTHR11040">
    <property type="entry name" value="ZINC/IRON TRANSPORTER"/>
    <property type="match status" value="1"/>
</dbReference>
<dbReference type="PANTHER" id="PTHR11040:SF198">
    <property type="entry name" value="METAL HOMEOSTASIS FACTOR ATX2"/>
    <property type="match status" value="1"/>
</dbReference>
<keyword evidence="4 5" id="KW-0472">Membrane</keyword>
<dbReference type="Pfam" id="PF02535">
    <property type="entry name" value="Zip"/>
    <property type="match status" value="1"/>
</dbReference>
<comment type="subcellular location">
    <subcellularLocation>
        <location evidence="1">Membrane</location>
        <topology evidence="1">Multi-pass membrane protein</topology>
    </subcellularLocation>
</comment>
<evidence type="ECO:0000256" key="1">
    <source>
        <dbReference type="ARBA" id="ARBA00004141"/>
    </source>
</evidence>
<dbReference type="EMBL" id="FCOR01000002">
    <property type="protein sequence ID" value="CVK15666.1"/>
    <property type="molecule type" value="Genomic_DNA"/>
</dbReference>
<keyword evidence="7" id="KW-1185">Reference proteome</keyword>